<keyword evidence="10" id="KW-1185">Reference proteome</keyword>
<keyword evidence="7" id="KW-0732">Signal</keyword>
<evidence type="ECO:0000256" key="1">
    <source>
        <dbReference type="ARBA" id="ARBA00022714"/>
    </source>
</evidence>
<dbReference type="SUPFAM" id="SSF50022">
    <property type="entry name" value="ISP domain"/>
    <property type="match status" value="1"/>
</dbReference>
<proteinExistence type="predicted"/>
<dbReference type="Pfam" id="PF00355">
    <property type="entry name" value="Rieske"/>
    <property type="match status" value="1"/>
</dbReference>
<dbReference type="GO" id="GO:0046872">
    <property type="term" value="F:metal ion binding"/>
    <property type="evidence" value="ECO:0007669"/>
    <property type="project" value="UniProtKB-KW"/>
</dbReference>
<evidence type="ECO:0000259" key="8">
    <source>
        <dbReference type="PROSITE" id="PS51296"/>
    </source>
</evidence>
<keyword evidence="4" id="KW-0411">Iron-sulfur</keyword>
<keyword evidence="5" id="KW-1015">Disulfide bond</keyword>
<evidence type="ECO:0000256" key="2">
    <source>
        <dbReference type="ARBA" id="ARBA00022723"/>
    </source>
</evidence>
<feature type="domain" description="Rieske" evidence="8">
    <location>
        <begin position="94"/>
        <end position="185"/>
    </location>
</feature>
<keyword evidence="3" id="KW-0408">Iron</keyword>
<feature type="region of interest" description="Disordered" evidence="6">
    <location>
        <begin position="68"/>
        <end position="87"/>
    </location>
</feature>
<evidence type="ECO:0000313" key="9">
    <source>
        <dbReference type="EMBL" id="ASY16540.1"/>
    </source>
</evidence>
<gene>
    <name evidence="9" type="ORF">A1sIA56_06615</name>
</gene>
<evidence type="ECO:0000256" key="5">
    <source>
        <dbReference type="ARBA" id="ARBA00023157"/>
    </source>
</evidence>
<keyword evidence="2" id="KW-0479">Metal-binding</keyword>
<evidence type="ECO:0000313" key="10">
    <source>
        <dbReference type="Proteomes" id="UP000217215"/>
    </source>
</evidence>
<protein>
    <submittedName>
        <fullName evidence="9">Reiske domain-containing protein</fullName>
    </submittedName>
</protein>
<dbReference type="GO" id="GO:0016020">
    <property type="term" value="C:membrane"/>
    <property type="evidence" value="ECO:0007669"/>
    <property type="project" value="InterPro"/>
</dbReference>
<reference evidence="9 10" key="1">
    <citation type="submission" date="2016-07" db="EMBL/GenBank/DDBJ databases">
        <title>High microdiversification within the ubiquitous acI lineage of Actinobacteria.</title>
        <authorList>
            <person name="Neuenschwander S.M."/>
            <person name="Salcher M."/>
            <person name="Ghai R."/>
            <person name="Pernthaler J."/>
        </authorList>
    </citation>
    <scope>NUCLEOTIDE SEQUENCE [LARGE SCALE GENOMIC DNA]</scope>
    <source>
        <strain evidence="9">MMS-IA-56</strain>
    </source>
</reference>
<dbReference type="InterPro" id="IPR017941">
    <property type="entry name" value="Rieske_2Fe-2S"/>
</dbReference>
<dbReference type="EMBL" id="CP016773">
    <property type="protein sequence ID" value="ASY16540.1"/>
    <property type="molecule type" value="Genomic_DNA"/>
</dbReference>
<evidence type="ECO:0000256" key="4">
    <source>
        <dbReference type="ARBA" id="ARBA00023014"/>
    </source>
</evidence>
<sequence length="190" mass="20146">MNTRRSVVISLGISLISALIPSAFAATGPTLKPTKLGQTIVWRGKKYTCIKQGKKLVWDKGVLIPAKVTQTPTSTPSPSPSSSPTKKPLVMEDIALGSASSISVGESKIMTKGKSYVITRTSSGLIAFDTTCTHNGCGIDFKAKTLICPCHGAEFDPLTGSPTAGPALTKLKSYEVKEVDGQIVVFDYPW</sequence>
<dbReference type="KEGG" id="psuf:A1sIA56_06615"/>
<dbReference type="RefSeq" id="WP_095674104.1">
    <property type="nucleotide sequence ID" value="NZ_CP016773.1"/>
</dbReference>
<dbReference type="OrthoDB" id="25106at2"/>
<dbReference type="InterPro" id="IPR036922">
    <property type="entry name" value="Rieske_2Fe-2S_sf"/>
</dbReference>
<dbReference type="PROSITE" id="PS51296">
    <property type="entry name" value="RIESKE"/>
    <property type="match status" value="1"/>
</dbReference>
<keyword evidence="1" id="KW-0001">2Fe-2S</keyword>
<dbReference type="Proteomes" id="UP000217215">
    <property type="component" value="Chromosome"/>
</dbReference>
<organism evidence="9 10">
    <name type="scientific">Candidatus Planktophila sulfonica</name>
    <dbReference type="NCBI Taxonomy" id="1884904"/>
    <lineage>
        <taxon>Bacteria</taxon>
        <taxon>Bacillati</taxon>
        <taxon>Actinomycetota</taxon>
        <taxon>Actinomycetes</taxon>
        <taxon>Candidatus Nanopelagicales</taxon>
        <taxon>Candidatus Nanopelagicaceae</taxon>
        <taxon>Candidatus Planktophila</taxon>
    </lineage>
</organism>
<evidence type="ECO:0000256" key="3">
    <source>
        <dbReference type="ARBA" id="ARBA00023004"/>
    </source>
</evidence>
<dbReference type="GO" id="GO:0004497">
    <property type="term" value="F:monooxygenase activity"/>
    <property type="evidence" value="ECO:0007669"/>
    <property type="project" value="UniProtKB-ARBA"/>
</dbReference>
<dbReference type="AlphaFoldDB" id="A0A249KIA9"/>
<dbReference type="PRINTS" id="PR00162">
    <property type="entry name" value="RIESKE"/>
</dbReference>
<dbReference type="CDD" id="cd03467">
    <property type="entry name" value="Rieske"/>
    <property type="match status" value="1"/>
</dbReference>
<feature type="signal peptide" evidence="7">
    <location>
        <begin position="1"/>
        <end position="25"/>
    </location>
</feature>
<evidence type="ECO:0000256" key="7">
    <source>
        <dbReference type="SAM" id="SignalP"/>
    </source>
</evidence>
<dbReference type="GO" id="GO:0051537">
    <property type="term" value="F:2 iron, 2 sulfur cluster binding"/>
    <property type="evidence" value="ECO:0007669"/>
    <property type="project" value="UniProtKB-KW"/>
</dbReference>
<name>A0A249KIA9_9ACTN</name>
<dbReference type="InterPro" id="IPR005805">
    <property type="entry name" value="Rieske_Fe-S_prot_C"/>
</dbReference>
<feature type="chain" id="PRO_5012286856" evidence="7">
    <location>
        <begin position="26"/>
        <end position="190"/>
    </location>
</feature>
<evidence type="ECO:0000256" key="6">
    <source>
        <dbReference type="SAM" id="MobiDB-lite"/>
    </source>
</evidence>
<accession>A0A249KIA9</accession>
<dbReference type="GO" id="GO:0016705">
    <property type="term" value="F:oxidoreductase activity, acting on paired donors, with incorporation or reduction of molecular oxygen"/>
    <property type="evidence" value="ECO:0007669"/>
    <property type="project" value="UniProtKB-ARBA"/>
</dbReference>
<dbReference type="Gene3D" id="2.102.10.10">
    <property type="entry name" value="Rieske [2Fe-2S] iron-sulphur domain"/>
    <property type="match status" value="1"/>
</dbReference>